<dbReference type="InterPro" id="IPR012944">
    <property type="entry name" value="SusD_RagB_dom"/>
</dbReference>
<dbReference type="AlphaFoldDB" id="A0A7J5NZK5"/>
<dbReference type="Pfam" id="PF07980">
    <property type="entry name" value="SusD_RagB"/>
    <property type="match status" value="1"/>
</dbReference>
<evidence type="ECO:0000256" key="2">
    <source>
        <dbReference type="ARBA" id="ARBA00006275"/>
    </source>
</evidence>
<name>A0A7J5NZK5_9BACE</name>
<sequence length="565" mass="64638">MKNFKYYLYTLACAITVSSCSLDETSYTEIEKTNYMKNAKEAENVLLGVYRNMVKDGIYGFHLSMYFTIPSDIAKVQGNSTDGLRLIPSNAYTSSQTEIATTWANLYSAIYDANNFIETLQQRIGDYDEKNYKPAAIYMAEARCLRALYYFELVRWFGNVALITNTAQSHLHPSTFTQADPVDVYKFIETDLKYAIENLPYAIDDNIRTDNSFRFSKGAALGLLSKVYATWAGYPVHDTSKWEDAAKTAKILVESGKHHLLNDYEQLWKNTCNGIWDEAESLIEVSFYAPTVTGVSANDPCGRIGKWNGVQASGIRSVRNAGNWRVIPTFLRDWKDRQSDRRWGLSFADYKYGKATDTGENGVKIVINSSGNIEDAILDDAKDGLKKSYIDNVCPRKWDTEDYVSSANYLIDANLSNINWYILRYADVLLLYAEALNEWKQGPTDEAYRAINMVRRRGFGLPVETDNKNSDLSTGMSYEDFQSTVRNERAYELAFEGHRRQDLVRWGIYYESIRQTAQDLVNWYSGGDGFYVCVDYTKKNKNELLPIPQQEMDICTQFEQNLGWK</sequence>
<evidence type="ECO:0000256" key="5">
    <source>
        <dbReference type="ARBA" id="ARBA00023237"/>
    </source>
</evidence>
<dbReference type="Proteomes" id="UP000435059">
    <property type="component" value="Unassembled WGS sequence"/>
</dbReference>
<comment type="subcellular location">
    <subcellularLocation>
        <location evidence="1">Cell outer membrane</location>
    </subcellularLocation>
</comment>
<dbReference type="PROSITE" id="PS51257">
    <property type="entry name" value="PROKAR_LIPOPROTEIN"/>
    <property type="match status" value="1"/>
</dbReference>
<dbReference type="SUPFAM" id="SSF48452">
    <property type="entry name" value="TPR-like"/>
    <property type="match status" value="1"/>
</dbReference>
<keyword evidence="5" id="KW-0998">Cell outer membrane</keyword>
<comment type="similarity">
    <text evidence="2">Belongs to the SusD family.</text>
</comment>
<evidence type="ECO:0000259" key="7">
    <source>
        <dbReference type="Pfam" id="PF14322"/>
    </source>
</evidence>
<dbReference type="InterPro" id="IPR033985">
    <property type="entry name" value="SusD-like_N"/>
</dbReference>
<organism evidence="8 9">
    <name type="scientific">Bacteroides xylanisolvens</name>
    <dbReference type="NCBI Taxonomy" id="371601"/>
    <lineage>
        <taxon>Bacteria</taxon>
        <taxon>Pseudomonadati</taxon>
        <taxon>Bacteroidota</taxon>
        <taxon>Bacteroidia</taxon>
        <taxon>Bacteroidales</taxon>
        <taxon>Bacteroidaceae</taxon>
        <taxon>Bacteroides</taxon>
    </lineage>
</organism>
<accession>A0A7J5NZK5</accession>
<dbReference type="RefSeq" id="WP_151923462.1">
    <property type="nucleotide sequence ID" value="NZ_CP103094.1"/>
</dbReference>
<dbReference type="GO" id="GO:0009279">
    <property type="term" value="C:cell outer membrane"/>
    <property type="evidence" value="ECO:0007669"/>
    <property type="project" value="UniProtKB-SubCell"/>
</dbReference>
<dbReference type="EMBL" id="WDES01000031">
    <property type="protein sequence ID" value="KAB6085101.1"/>
    <property type="molecule type" value="Genomic_DNA"/>
</dbReference>
<protein>
    <submittedName>
        <fullName evidence="8">RagB/SusD family nutrient uptake outer membrane protein</fullName>
    </submittedName>
</protein>
<keyword evidence="9" id="KW-1185">Reference proteome</keyword>
<evidence type="ECO:0000256" key="1">
    <source>
        <dbReference type="ARBA" id="ARBA00004442"/>
    </source>
</evidence>
<feature type="domain" description="SusD-like N-terminal" evidence="7">
    <location>
        <begin position="60"/>
        <end position="228"/>
    </location>
</feature>
<evidence type="ECO:0000256" key="4">
    <source>
        <dbReference type="ARBA" id="ARBA00023136"/>
    </source>
</evidence>
<feature type="domain" description="RagB/SusD" evidence="6">
    <location>
        <begin position="395"/>
        <end position="564"/>
    </location>
</feature>
<dbReference type="Gene3D" id="1.25.40.390">
    <property type="match status" value="1"/>
</dbReference>
<dbReference type="CDD" id="cd08977">
    <property type="entry name" value="SusD"/>
    <property type="match status" value="1"/>
</dbReference>
<dbReference type="InterPro" id="IPR011990">
    <property type="entry name" value="TPR-like_helical_dom_sf"/>
</dbReference>
<reference evidence="8 9" key="1">
    <citation type="journal article" date="2019" name="Nat. Med.">
        <title>A library of human gut bacterial isolates paired with longitudinal multiomics data enables mechanistic microbiome research.</title>
        <authorList>
            <person name="Poyet M."/>
            <person name="Groussin M."/>
            <person name="Gibbons S.M."/>
            <person name="Avila-Pacheco J."/>
            <person name="Jiang X."/>
            <person name="Kearney S.M."/>
            <person name="Perrotta A.R."/>
            <person name="Berdy B."/>
            <person name="Zhao S."/>
            <person name="Lieberman T.D."/>
            <person name="Swanson P.K."/>
            <person name="Smith M."/>
            <person name="Roesemann S."/>
            <person name="Alexander J.E."/>
            <person name="Rich S.A."/>
            <person name="Livny J."/>
            <person name="Vlamakis H."/>
            <person name="Clish C."/>
            <person name="Bullock K."/>
            <person name="Deik A."/>
            <person name="Scott J."/>
            <person name="Pierce K.A."/>
            <person name="Xavier R.J."/>
            <person name="Alm E.J."/>
        </authorList>
    </citation>
    <scope>NUCLEOTIDE SEQUENCE [LARGE SCALE GENOMIC DNA]</scope>
    <source>
        <strain evidence="8 9">BIOML-A74</strain>
    </source>
</reference>
<evidence type="ECO:0000313" key="9">
    <source>
        <dbReference type="Proteomes" id="UP000435059"/>
    </source>
</evidence>
<proteinExistence type="inferred from homology"/>
<comment type="caution">
    <text evidence="8">The sequence shown here is derived from an EMBL/GenBank/DDBJ whole genome shotgun (WGS) entry which is preliminary data.</text>
</comment>
<keyword evidence="4" id="KW-0472">Membrane</keyword>
<evidence type="ECO:0000313" key="8">
    <source>
        <dbReference type="EMBL" id="KAB6085101.1"/>
    </source>
</evidence>
<dbReference type="Pfam" id="PF14322">
    <property type="entry name" value="SusD-like_3"/>
    <property type="match status" value="1"/>
</dbReference>
<gene>
    <name evidence="8" type="ORF">GA574_16830</name>
</gene>
<keyword evidence="3" id="KW-0732">Signal</keyword>
<evidence type="ECO:0000256" key="3">
    <source>
        <dbReference type="ARBA" id="ARBA00022729"/>
    </source>
</evidence>
<evidence type="ECO:0000259" key="6">
    <source>
        <dbReference type="Pfam" id="PF07980"/>
    </source>
</evidence>